<dbReference type="Pfam" id="PF03514">
    <property type="entry name" value="GRAS"/>
    <property type="match status" value="1"/>
</dbReference>
<gene>
    <name evidence="6" type="primary">GRAS47</name>
    <name evidence="7" type="ORF">JCGZ_12257</name>
</gene>
<comment type="caution">
    <text evidence="5">Lacks conserved residue(s) required for the propagation of feature annotation.</text>
</comment>
<proteinExistence type="evidence at transcript level"/>
<evidence type="ECO:0000313" key="8">
    <source>
        <dbReference type="Proteomes" id="UP000027138"/>
    </source>
</evidence>
<sequence>MKVPVSSPQNPKHTNIARNIAFHTDNTTPNLTYEPTSVLDLRRSPSPASGKPVSATDHSLEWEEHVLQNFDWDSIMKELDFHEDSAPTFKTFPQVGSCESIVHNQNLQEFTLPSHADPAQFLHSDFNDISFNVLPTQNLSTTLDLSHSTGNWNNFGYDLIQEFIRAADCIDSNELQLAHVILDRLNHRLQAPVGKPLKRAAFFFKEALQSLLTGSTRSVTRLSSWFDVVQTVKAYKAFSGISPIPMFNHFTTNQALLETLDGSPPFIHVIDFDIGLGCQYASFMRELFEKADSCKLTSPVLRITAIVTEDCAIETQLIKQCLSQYAIELKIRFQIEFVLFRTFEMVSFKSIKFIDGEKTAILLSPAFFGRLGSSNSITAFVTELRRVSPGVVVVVDNEGWTESVATSFRRNFVNSLEFFSMIFESLDAAAAGGDWAKRIEMYLLKPRIFSAVEACGRRVSPSWKEAFCVAGMRPMVLSQFADFQVECLLGKVQVKGFYAAKRQAELVLCWHERPLIATSAWKC</sequence>
<evidence type="ECO:0000256" key="3">
    <source>
        <dbReference type="ARBA" id="ARBA00023163"/>
    </source>
</evidence>
<evidence type="ECO:0000313" key="6">
    <source>
        <dbReference type="EMBL" id="AMR43766.1"/>
    </source>
</evidence>
<protein>
    <submittedName>
        <fullName evidence="6">GRAS47 protein</fullName>
    </submittedName>
</protein>
<name>A0A067K6F5_JATCU</name>
<keyword evidence="2" id="KW-0805">Transcription regulation</keyword>
<dbReference type="AlphaFoldDB" id="A0A067K6F5"/>
<evidence type="ECO:0000256" key="4">
    <source>
        <dbReference type="ARBA" id="ARBA00023242"/>
    </source>
</evidence>
<dbReference type="Proteomes" id="UP000027138">
    <property type="component" value="Unassembled WGS sequence"/>
</dbReference>
<dbReference type="InterPro" id="IPR005202">
    <property type="entry name" value="TF_GRAS"/>
</dbReference>
<organism evidence="7 8">
    <name type="scientific">Jatropha curcas</name>
    <name type="common">Barbados nut</name>
    <dbReference type="NCBI Taxonomy" id="180498"/>
    <lineage>
        <taxon>Eukaryota</taxon>
        <taxon>Viridiplantae</taxon>
        <taxon>Streptophyta</taxon>
        <taxon>Embryophyta</taxon>
        <taxon>Tracheophyta</taxon>
        <taxon>Spermatophyta</taxon>
        <taxon>Magnoliopsida</taxon>
        <taxon>eudicotyledons</taxon>
        <taxon>Gunneridae</taxon>
        <taxon>Pentapetalae</taxon>
        <taxon>rosids</taxon>
        <taxon>fabids</taxon>
        <taxon>Malpighiales</taxon>
        <taxon>Euphorbiaceae</taxon>
        <taxon>Crotonoideae</taxon>
        <taxon>Jatropheae</taxon>
        <taxon>Jatropha</taxon>
    </lineage>
</organism>
<dbReference type="GO" id="GO:0005634">
    <property type="term" value="C:nucleus"/>
    <property type="evidence" value="ECO:0007669"/>
    <property type="project" value="UniProtKB-SubCell"/>
</dbReference>
<dbReference type="STRING" id="180498.A0A067K6F5"/>
<evidence type="ECO:0000256" key="1">
    <source>
        <dbReference type="ARBA" id="ARBA00004123"/>
    </source>
</evidence>
<reference evidence="7 8" key="1">
    <citation type="journal article" date="2014" name="PLoS ONE">
        <title>Global Analysis of Gene Expression Profiles in Physic Nut (Jatropha curcas L.) Seedlings Exposed to Salt Stress.</title>
        <authorList>
            <person name="Zhang L."/>
            <person name="Zhang C."/>
            <person name="Wu P."/>
            <person name="Chen Y."/>
            <person name="Li M."/>
            <person name="Jiang H."/>
            <person name="Wu G."/>
        </authorList>
    </citation>
    <scope>NUCLEOTIDE SEQUENCE [LARGE SCALE GENOMIC DNA]</scope>
    <source>
        <strain evidence="8">cv. GZQX0401</strain>
        <tissue evidence="7">Young leaves</tissue>
    </source>
</reference>
<dbReference type="PROSITE" id="PS50985">
    <property type="entry name" value="GRAS"/>
    <property type="match status" value="1"/>
</dbReference>
<dbReference type="EMBL" id="KK914593">
    <property type="protein sequence ID" value="KDP31796.1"/>
    <property type="molecule type" value="Genomic_DNA"/>
</dbReference>
<dbReference type="EMBL" id="KM405273">
    <property type="protein sequence ID" value="AMR43766.1"/>
    <property type="molecule type" value="mRNA"/>
</dbReference>
<feature type="region of interest" description="PFYRE" evidence="5">
    <location>
        <begin position="359"/>
        <end position="450"/>
    </location>
</feature>
<evidence type="ECO:0000256" key="5">
    <source>
        <dbReference type="PROSITE-ProRule" id="PRU01191"/>
    </source>
</evidence>
<accession>A0A067K6F5</accession>
<evidence type="ECO:0000256" key="2">
    <source>
        <dbReference type="ARBA" id="ARBA00023015"/>
    </source>
</evidence>
<feature type="region of interest" description="SAW" evidence="5">
    <location>
        <begin position="453"/>
        <end position="522"/>
    </location>
</feature>
<evidence type="ECO:0000313" key="7">
    <source>
        <dbReference type="EMBL" id="KDP31796.1"/>
    </source>
</evidence>
<comment type="subcellular location">
    <subcellularLocation>
        <location evidence="1">Nucleus</location>
    </subcellularLocation>
</comment>
<reference evidence="6" key="2">
    <citation type="submission" date="2014-08" db="EMBL/GenBank/DDBJ databases">
        <title>Genome-wide identification of GRAS genes in physic nut (Jatropha curcas L.).</title>
        <authorList>
            <person name="Wu Z."/>
        </authorList>
    </citation>
    <scope>NUCLEOTIDE SEQUENCE</scope>
</reference>
<dbReference type="KEGG" id="jcu:105639584"/>
<keyword evidence="8" id="KW-1185">Reference proteome</keyword>
<feature type="region of interest" description="Leucine repeat II (LRII)" evidence="5">
    <location>
        <begin position="317"/>
        <end position="349"/>
    </location>
</feature>
<comment type="similarity">
    <text evidence="5">Belongs to the GRAS family.</text>
</comment>
<keyword evidence="4" id="KW-0539">Nucleus</keyword>
<dbReference type="OrthoDB" id="764992at2759"/>
<dbReference type="GeneID" id="105639584"/>
<feature type="short sequence motif" description="VHIID" evidence="5">
    <location>
        <begin position="267"/>
        <end position="271"/>
    </location>
</feature>
<keyword evidence="3" id="KW-0804">Transcription</keyword>
<dbReference type="PANTHER" id="PTHR31636">
    <property type="entry name" value="OSJNBA0084A10.13 PROTEIN-RELATED"/>
    <property type="match status" value="1"/>
</dbReference>